<name>A0A183NT29_9TREM</name>
<evidence type="ECO:0000313" key="1">
    <source>
        <dbReference type="EMBL" id="VDP27876.1"/>
    </source>
</evidence>
<dbReference type="Proteomes" id="UP000269396">
    <property type="component" value="Unassembled WGS sequence"/>
</dbReference>
<dbReference type="InterPro" id="IPR015943">
    <property type="entry name" value="WD40/YVTN_repeat-like_dom_sf"/>
</dbReference>
<proteinExistence type="predicted"/>
<protein>
    <submittedName>
        <fullName evidence="1">Uncharacterized protein</fullName>
    </submittedName>
</protein>
<gene>
    <name evidence="1" type="ORF">SMTD_LOCUS5265</name>
</gene>
<dbReference type="InterPro" id="IPR036322">
    <property type="entry name" value="WD40_repeat_dom_sf"/>
</dbReference>
<evidence type="ECO:0000313" key="2">
    <source>
        <dbReference type="Proteomes" id="UP000269396"/>
    </source>
</evidence>
<dbReference type="STRING" id="31246.A0A183NT29"/>
<reference evidence="1 2" key="1">
    <citation type="submission" date="2018-11" db="EMBL/GenBank/DDBJ databases">
        <authorList>
            <consortium name="Pathogen Informatics"/>
        </authorList>
    </citation>
    <scope>NUCLEOTIDE SEQUENCE [LARGE SCALE GENOMIC DNA]</scope>
    <source>
        <strain>Denwood</strain>
        <strain evidence="2">Zambia</strain>
    </source>
</reference>
<dbReference type="AlphaFoldDB" id="A0A183NT29"/>
<dbReference type="Gene3D" id="2.130.10.10">
    <property type="entry name" value="YVTN repeat-like/Quinoprotein amine dehydrogenase"/>
    <property type="match status" value="1"/>
</dbReference>
<accession>A0A183NT29</accession>
<dbReference type="EMBL" id="UZAL01026945">
    <property type="protein sequence ID" value="VDP27876.1"/>
    <property type="molecule type" value="Genomic_DNA"/>
</dbReference>
<organism evidence="1 2">
    <name type="scientific">Schistosoma mattheei</name>
    <dbReference type="NCBI Taxonomy" id="31246"/>
    <lineage>
        <taxon>Eukaryota</taxon>
        <taxon>Metazoa</taxon>
        <taxon>Spiralia</taxon>
        <taxon>Lophotrochozoa</taxon>
        <taxon>Platyhelminthes</taxon>
        <taxon>Trematoda</taxon>
        <taxon>Digenea</taxon>
        <taxon>Strigeidida</taxon>
        <taxon>Schistosomatoidea</taxon>
        <taxon>Schistosomatidae</taxon>
        <taxon>Schistosoma</taxon>
    </lineage>
</organism>
<dbReference type="SUPFAM" id="SSF50978">
    <property type="entry name" value="WD40 repeat-like"/>
    <property type="match status" value="1"/>
</dbReference>
<keyword evidence="2" id="KW-1185">Reference proteome</keyword>
<sequence>MNSLLVTTTTEKQVDAAIVWDPLGGNPVASLSGDMASKSSITGYFGGVACAAARKPIIQTWNFNSATVSGCLMGVLEGSHSARICEMKLSKWNSNGPAFLVSADISGFLACWSLGSLINGLNMMNTQSATEVESHSNANLSSAKHLPLWYVIQASTSHPICAVMDDIVVVGGSQGLKIYALYDGCVLGSLLTNVSGGLLSLCPSPDNNGNLFCGGNDGLLYTAFIQSQRGCYSADKEIHHCFSDSNHQMQNFISCDVCFDRLSLLEYESLTGLHELVVIRSKV</sequence>